<protein>
    <submittedName>
        <fullName evidence="2">A-factor biosynthesis repeat protein</fullName>
    </submittedName>
</protein>
<dbReference type="InterPro" id="IPR005509">
    <property type="entry name" value="AfsA_hotdog_dom"/>
</dbReference>
<dbReference type="EMBL" id="CP014859">
    <property type="protein sequence ID" value="AOS65597.1"/>
    <property type="molecule type" value="Genomic_DNA"/>
</dbReference>
<keyword evidence="3" id="KW-1185">Reference proteome</keyword>
<feature type="domain" description="A-factor biosynthesis hotdog" evidence="1">
    <location>
        <begin position="30"/>
        <end position="167"/>
    </location>
</feature>
<organism evidence="2 3">
    <name type="scientific">Actinoalloteichus hymeniacidonis</name>
    <dbReference type="NCBI Taxonomy" id="340345"/>
    <lineage>
        <taxon>Bacteria</taxon>
        <taxon>Bacillati</taxon>
        <taxon>Actinomycetota</taxon>
        <taxon>Actinomycetes</taxon>
        <taxon>Pseudonocardiales</taxon>
        <taxon>Pseudonocardiaceae</taxon>
        <taxon>Actinoalloteichus</taxon>
    </lineage>
</organism>
<dbReference type="RefSeq" id="WP_172803865.1">
    <property type="nucleotide sequence ID" value="NZ_CP014859.1"/>
</dbReference>
<evidence type="ECO:0000313" key="2">
    <source>
        <dbReference type="EMBL" id="AOS65597.1"/>
    </source>
</evidence>
<sequence>MTTPVLSTSTAPPGLDAAELSFTKTIDRGLVHRSSVSEVFVTDLHQAGELAFAAAAQLPLTHSYYNDHVARPAMVDPLLIVECARQAGIYGAHLSGVPMRTAMLVNSFTLRLDDPTELIMSRRPVELRIDSVMAATRVRGGVLRQGHAEQRFTIGGRPVGSQVMEIQMLSHHEHDALRHLQRGNPAPSTADMTGGPYPNSVAPGLVGRVHPMNVVLADVRYGADEVRAVMAPWYENRALFDHDYDHLPAMTLTEGARQLALLSVRESGATEAAGFPPVVGIAATFHRFAELDAPVHATTATEPAAEAGALTRTVVFTQDGITIATISISLAMPASIGERR</sequence>
<name>A0AAC9N0Z4_9PSEU</name>
<evidence type="ECO:0000313" key="3">
    <source>
        <dbReference type="Proteomes" id="UP000095210"/>
    </source>
</evidence>
<accession>A0AAC9N0Z4</accession>
<dbReference type="AlphaFoldDB" id="A0AAC9N0Z4"/>
<reference evidence="3" key="1">
    <citation type="submission" date="2016-03" db="EMBL/GenBank/DDBJ databases">
        <title>Complete genome sequence of the type strain Actinoalloteichus hymeniacidonis DSM 45092.</title>
        <authorList>
            <person name="Schaffert L."/>
            <person name="Albersmeier A."/>
            <person name="Winkler A."/>
            <person name="Kalinowski J."/>
            <person name="Zotchev S."/>
            <person name="Ruckert C."/>
        </authorList>
    </citation>
    <scope>NUCLEOTIDE SEQUENCE [LARGE SCALE GENOMIC DNA]</scope>
    <source>
        <strain evidence="3">HPA177(T) (DSM 45092(T))</strain>
    </source>
</reference>
<gene>
    <name evidence="2" type="ORF">TL08_24095</name>
</gene>
<feature type="domain" description="A-factor biosynthesis hotdog" evidence="1">
    <location>
        <begin position="205"/>
        <end position="329"/>
    </location>
</feature>
<dbReference type="Proteomes" id="UP000095210">
    <property type="component" value="Chromosome"/>
</dbReference>
<dbReference type="Pfam" id="PF03756">
    <property type="entry name" value="AfsA"/>
    <property type="match status" value="2"/>
</dbReference>
<evidence type="ECO:0000259" key="1">
    <source>
        <dbReference type="Pfam" id="PF03756"/>
    </source>
</evidence>
<dbReference type="KEGG" id="ahm:TL08_24095"/>
<proteinExistence type="predicted"/>